<evidence type="ECO:0000313" key="1">
    <source>
        <dbReference type="EMBL" id="KAG0265736.1"/>
    </source>
</evidence>
<dbReference type="OrthoDB" id="2447334at2759"/>
<organism evidence="1 2">
    <name type="scientific">Actinomortierella ambigua</name>
    <dbReference type="NCBI Taxonomy" id="1343610"/>
    <lineage>
        <taxon>Eukaryota</taxon>
        <taxon>Fungi</taxon>
        <taxon>Fungi incertae sedis</taxon>
        <taxon>Mucoromycota</taxon>
        <taxon>Mortierellomycotina</taxon>
        <taxon>Mortierellomycetes</taxon>
        <taxon>Mortierellales</taxon>
        <taxon>Mortierellaceae</taxon>
        <taxon>Actinomortierella</taxon>
    </lineage>
</organism>
<dbReference type="Proteomes" id="UP000807716">
    <property type="component" value="Unassembled WGS sequence"/>
</dbReference>
<name>A0A9P6QFZ1_9FUNG</name>
<reference evidence="1" key="1">
    <citation type="journal article" date="2020" name="Fungal Divers.">
        <title>Resolving the Mortierellaceae phylogeny through synthesis of multi-gene phylogenetics and phylogenomics.</title>
        <authorList>
            <person name="Vandepol N."/>
            <person name="Liber J."/>
            <person name="Desiro A."/>
            <person name="Na H."/>
            <person name="Kennedy M."/>
            <person name="Barry K."/>
            <person name="Grigoriev I.V."/>
            <person name="Miller A.N."/>
            <person name="O'Donnell K."/>
            <person name="Stajich J.E."/>
            <person name="Bonito G."/>
        </authorList>
    </citation>
    <scope>NUCLEOTIDE SEQUENCE</scope>
    <source>
        <strain evidence="1">BC1065</strain>
    </source>
</reference>
<dbReference type="EMBL" id="JAAAJB010000109">
    <property type="protein sequence ID" value="KAG0265736.1"/>
    <property type="molecule type" value="Genomic_DNA"/>
</dbReference>
<keyword evidence="2" id="KW-1185">Reference proteome</keyword>
<protein>
    <submittedName>
        <fullName evidence="1">Uncharacterized protein</fullName>
    </submittedName>
</protein>
<sequence length="311" mass="34441">MNPQPTVTDVQAFIESFQAESSNEGDQQDRVGANDVAVRASPSPSLGYTSKSSACLDEVVAQYVRTLSRESALHSFVVDMPSTVINLFKDHEDKSALNEALVTRAGERQKIISAAEEELLRLYDEAPSKVEERLSRGWQSVGAPDGQALEERQRGLIHVALHLMFLVYQRHHFELPQSASESFYLQILWGFFPTIFLGERSPLYRPGEVHSQSSALRKNGHRKAEGTETQAVGQTVDGLIVSSSTILELCVIEAANKDVGQNGTKALSDTRKIAKELKNTFDCVCAKDNMDDEASDCVDHMSFEPLDRYCS</sequence>
<gene>
    <name evidence="1" type="ORF">DFQ27_000387</name>
</gene>
<accession>A0A9P6QFZ1</accession>
<comment type="caution">
    <text evidence="1">The sequence shown here is derived from an EMBL/GenBank/DDBJ whole genome shotgun (WGS) entry which is preliminary data.</text>
</comment>
<proteinExistence type="predicted"/>
<dbReference type="AlphaFoldDB" id="A0A9P6QFZ1"/>
<evidence type="ECO:0000313" key="2">
    <source>
        <dbReference type="Proteomes" id="UP000807716"/>
    </source>
</evidence>